<keyword evidence="5" id="KW-0812">Transmembrane</keyword>
<sequence>MRFRGKSIRRKIGALVLVPLLSLVSVWAFASAITVPGAREVFAETSASDALSDPARQVLQAVQRERRQTLVRLGDPRLTDEHSGTRDSHRRTDEAVELIRDRADGSRGGLDEEARDQLDAFLGALDGLEQLRDQVRTGTLTTVTALDAYSDLADPGFRLLAVLEPVPEPGLDRHARAVNGLALAREQLSQEDAMVAGALAAGRLSREETERLTALIEARDRAYDGLLPELPQTDRRAHESFWESGPGRILSDLETVLLSDTSTSITSLLTRQWNEAGSQALDRLAALDAEALERYRAERGPGDRSVIVRAVLIAGLGLAAVCVSVVIAWRNGRGLARDLRTLSQEAKEAAEVRVPGVMLRLAAGEPVDVDTEAPLLEYPPDEVGQVGRALNSLQREAVRAAVERSETRRGVSEVFVNLARRNQVLLHRQINLLELLEQRADKDEDLADLQRLNHLTTRMRRHAEGLVILSGAAPARQWRKPELLMDVVRAAVDEVEDFERIEIRRLPPLAVAGGAVADLIHLVAELLENATVFSPPHTAVQVSGERVPHGFTLEIHDRGLGMTADALRDINERLAGTPEFQLSDTDRIGLFVVSRLAERHGIRVSLRESPYRGTTAVAVIPGDLLSDAPQKPAERPLAQTPSRPALPNRRGDGPVELEAPVATADRAPDAAGHAAAREPAPPAGAPPLPQRRRAPVLVADHGRTVGRAPAPDDPPPAEPAPEPAPAAPGTTGSGLPRRLRQPSPAPGVPRAAGPAGAVGGG</sequence>
<feature type="compositionally biased region" description="Pro residues" evidence="8">
    <location>
        <begin position="679"/>
        <end position="689"/>
    </location>
</feature>
<dbReference type="PROSITE" id="PS50109">
    <property type="entry name" value="HIS_KIN"/>
    <property type="match status" value="1"/>
</dbReference>
<accession>A0ABU2LFX8</accession>
<evidence type="ECO:0000256" key="5">
    <source>
        <dbReference type="ARBA" id="ARBA00022692"/>
    </source>
</evidence>
<evidence type="ECO:0000259" key="10">
    <source>
        <dbReference type="PROSITE" id="PS50906"/>
    </source>
</evidence>
<dbReference type="Proteomes" id="UP001183388">
    <property type="component" value="Unassembled WGS sequence"/>
</dbReference>
<feature type="domain" description="NIT" evidence="10">
    <location>
        <begin position="53"/>
        <end position="302"/>
    </location>
</feature>
<evidence type="ECO:0000256" key="1">
    <source>
        <dbReference type="ARBA" id="ARBA00000085"/>
    </source>
</evidence>
<feature type="compositionally biased region" description="Pro residues" evidence="8">
    <location>
        <begin position="711"/>
        <end position="726"/>
    </location>
</feature>
<dbReference type="PROSITE" id="PS50906">
    <property type="entry name" value="NIT"/>
    <property type="match status" value="1"/>
</dbReference>
<keyword evidence="7" id="KW-0472">Membrane</keyword>
<feature type="compositionally biased region" description="Low complexity" evidence="8">
    <location>
        <begin position="659"/>
        <end position="678"/>
    </location>
</feature>
<reference evidence="12" key="1">
    <citation type="submission" date="2023-07" db="EMBL/GenBank/DDBJ databases">
        <title>30 novel species of actinomycetes from the DSMZ collection.</title>
        <authorList>
            <person name="Nouioui I."/>
        </authorList>
    </citation>
    <scope>NUCLEOTIDE SEQUENCE [LARGE SCALE GENOMIC DNA]</scope>
    <source>
        <strain evidence="12">DSM 44917</strain>
    </source>
</reference>
<keyword evidence="12" id="KW-1185">Reference proteome</keyword>
<dbReference type="SUPFAM" id="SSF55874">
    <property type="entry name" value="ATPase domain of HSP90 chaperone/DNA topoisomerase II/histidine kinase"/>
    <property type="match status" value="1"/>
</dbReference>
<dbReference type="InterPro" id="IPR010910">
    <property type="entry name" value="Nitrate/nitrite_sensing_bac"/>
</dbReference>
<dbReference type="PANTHER" id="PTHR45436">
    <property type="entry name" value="SENSOR HISTIDINE KINASE YKOH"/>
    <property type="match status" value="1"/>
</dbReference>
<feature type="non-terminal residue" evidence="11">
    <location>
        <position position="761"/>
    </location>
</feature>
<dbReference type="Gene3D" id="3.30.565.10">
    <property type="entry name" value="Histidine kinase-like ATPase, C-terminal domain"/>
    <property type="match status" value="1"/>
</dbReference>
<organism evidence="11 12">
    <name type="scientific">Streptomyces boetiae</name>
    <dbReference type="NCBI Taxonomy" id="3075541"/>
    <lineage>
        <taxon>Bacteria</taxon>
        <taxon>Bacillati</taxon>
        <taxon>Actinomycetota</taxon>
        <taxon>Actinomycetes</taxon>
        <taxon>Kitasatosporales</taxon>
        <taxon>Streptomycetaceae</taxon>
        <taxon>Streptomyces</taxon>
    </lineage>
</organism>
<dbReference type="InterPro" id="IPR050428">
    <property type="entry name" value="TCS_sensor_his_kinase"/>
</dbReference>
<dbReference type="RefSeq" id="WP_311633118.1">
    <property type="nucleotide sequence ID" value="NZ_JAVREN010000057.1"/>
</dbReference>
<evidence type="ECO:0000256" key="7">
    <source>
        <dbReference type="ARBA" id="ARBA00022989"/>
    </source>
</evidence>
<evidence type="ECO:0000256" key="4">
    <source>
        <dbReference type="ARBA" id="ARBA00022679"/>
    </source>
</evidence>
<dbReference type="InterPro" id="IPR005467">
    <property type="entry name" value="His_kinase_dom"/>
</dbReference>
<evidence type="ECO:0000313" key="11">
    <source>
        <dbReference type="EMBL" id="MDT0310147.1"/>
    </source>
</evidence>
<keyword evidence="6" id="KW-0418">Kinase</keyword>
<dbReference type="InterPro" id="IPR036890">
    <property type="entry name" value="HATPase_C_sf"/>
</dbReference>
<protein>
    <recommendedName>
        <fullName evidence="2">histidine kinase</fullName>
        <ecNumber evidence="2">2.7.13.3</ecNumber>
    </recommendedName>
</protein>
<dbReference type="EC" id="2.7.13.3" evidence="2"/>
<name>A0ABU2LFX8_9ACTN</name>
<proteinExistence type="predicted"/>
<evidence type="ECO:0000256" key="3">
    <source>
        <dbReference type="ARBA" id="ARBA00022553"/>
    </source>
</evidence>
<comment type="caution">
    <text evidence="11">The sequence shown here is derived from an EMBL/GenBank/DDBJ whole genome shotgun (WGS) entry which is preliminary data.</text>
</comment>
<evidence type="ECO:0000259" key="9">
    <source>
        <dbReference type="PROSITE" id="PS50109"/>
    </source>
</evidence>
<dbReference type="PANTHER" id="PTHR45436:SF5">
    <property type="entry name" value="SENSOR HISTIDINE KINASE TRCS"/>
    <property type="match status" value="1"/>
</dbReference>
<dbReference type="SMART" id="SM00387">
    <property type="entry name" value="HATPase_c"/>
    <property type="match status" value="1"/>
</dbReference>
<dbReference type="EMBL" id="JAVREN010000057">
    <property type="protein sequence ID" value="MDT0310147.1"/>
    <property type="molecule type" value="Genomic_DNA"/>
</dbReference>
<feature type="region of interest" description="Disordered" evidence="8">
    <location>
        <begin position="622"/>
        <end position="761"/>
    </location>
</feature>
<keyword evidence="7" id="KW-1133">Transmembrane helix</keyword>
<evidence type="ECO:0000256" key="6">
    <source>
        <dbReference type="ARBA" id="ARBA00022777"/>
    </source>
</evidence>
<evidence type="ECO:0000313" key="12">
    <source>
        <dbReference type="Proteomes" id="UP001183388"/>
    </source>
</evidence>
<comment type="catalytic activity">
    <reaction evidence="1">
        <text>ATP + protein L-histidine = ADP + protein N-phospho-L-histidine.</text>
        <dbReference type="EC" id="2.7.13.3"/>
    </reaction>
</comment>
<keyword evidence="3" id="KW-0597">Phosphoprotein</keyword>
<dbReference type="InterPro" id="IPR013587">
    <property type="entry name" value="Nitrate/nitrite_sensing"/>
</dbReference>
<dbReference type="InterPro" id="IPR003594">
    <property type="entry name" value="HATPase_dom"/>
</dbReference>
<keyword evidence="4" id="KW-0808">Transferase</keyword>
<evidence type="ECO:0000256" key="2">
    <source>
        <dbReference type="ARBA" id="ARBA00012438"/>
    </source>
</evidence>
<dbReference type="Gene3D" id="6.10.340.10">
    <property type="match status" value="1"/>
</dbReference>
<dbReference type="Pfam" id="PF08376">
    <property type="entry name" value="NIT"/>
    <property type="match status" value="1"/>
</dbReference>
<evidence type="ECO:0000256" key="8">
    <source>
        <dbReference type="SAM" id="MobiDB-lite"/>
    </source>
</evidence>
<feature type="domain" description="Histidine kinase" evidence="9">
    <location>
        <begin position="519"/>
        <end position="624"/>
    </location>
</feature>
<dbReference type="Pfam" id="PF02518">
    <property type="entry name" value="HATPase_c"/>
    <property type="match status" value="1"/>
</dbReference>
<gene>
    <name evidence="11" type="ORF">RM780_24790</name>
</gene>